<organism evidence="2 3">
    <name type="scientific">Limulus polyphemus</name>
    <name type="common">Atlantic horseshoe crab</name>
    <dbReference type="NCBI Taxonomy" id="6850"/>
    <lineage>
        <taxon>Eukaryota</taxon>
        <taxon>Metazoa</taxon>
        <taxon>Ecdysozoa</taxon>
        <taxon>Arthropoda</taxon>
        <taxon>Chelicerata</taxon>
        <taxon>Merostomata</taxon>
        <taxon>Xiphosura</taxon>
        <taxon>Limulidae</taxon>
        <taxon>Limulus</taxon>
    </lineage>
</organism>
<reference evidence="3" key="1">
    <citation type="submission" date="2025-08" db="UniProtKB">
        <authorList>
            <consortium name="RefSeq"/>
        </authorList>
    </citation>
    <scope>IDENTIFICATION</scope>
    <source>
        <tissue evidence="3">Muscle</tissue>
    </source>
</reference>
<gene>
    <name evidence="3" type="primary">LOC106469031</name>
</gene>
<protein>
    <submittedName>
        <fullName evidence="3">Uncharacterized protein LOC106469031</fullName>
    </submittedName>
</protein>
<keyword evidence="2" id="KW-1185">Reference proteome</keyword>
<feature type="region of interest" description="Disordered" evidence="1">
    <location>
        <begin position="1"/>
        <end position="28"/>
    </location>
</feature>
<evidence type="ECO:0000313" key="3">
    <source>
        <dbReference type="RefSeq" id="XP_022253975.1"/>
    </source>
</evidence>
<name>A0ABM1TDL9_LIMPO</name>
<evidence type="ECO:0000313" key="2">
    <source>
        <dbReference type="Proteomes" id="UP000694941"/>
    </source>
</evidence>
<dbReference type="GeneID" id="106469031"/>
<evidence type="ECO:0000256" key="1">
    <source>
        <dbReference type="SAM" id="MobiDB-lite"/>
    </source>
</evidence>
<accession>A0ABM1TDL9</accession>
<dbReference type="Proteomes" id="UP000694941">
    <property type="component" value="Unplaced"/>
</dbReference>
<proteinExistence type="predicted"/>
<sequence>MNSSKAEETSQLPPPSCGTTVVPRSPSHDSFATDLSLISLSSLGSEIGQLRSSMMRTSRNGEGPEESLRQSPLPAEFVWGRAGAKGSRGSKGSLFLIPSEQHAPVTKRTISGEVLFEEETEVIRNCGALSSFLGLMKSFSTSDITQIITEESGSLRPSTSELALCDWEQFDLSNARLDNTSRSLSTWVAVGDVASSSHMASPLPQFQFGSLSSNITPAELVRSVNKKVRQRYIRRRILSTYKALERLTHSEVNLLKVSKQRETRVNVPKVQISSDLDRRDVQLPSLSFRGPNKNLTLTVKDIDREKGRPLTKYERNIMIFNWLQNLEENTLEVS</sequence>
<dbReference type="RefSeq" id="XP_022253975.1">
    <property type="nucleotide sequence ID" value="XM_022398267.1"/>
</dbReference>